<dbReference type="NCBIfam" id="TIGR02432">
    <property type="entry name" value="lysidine_TilS_N"/>
    <property type="match status" value="1"/>
</dbReference>
<dbReference type="RefSeq" id="WP_092958305.1">
    <property type="nucleotide sequence ID" value="NZ_FOSQ01000002.1"/>
</dbReference>
<dbReference type="Proteomes" id="UP000199473">
    <property type="component" value="Unassembled WGS sequence"/>
</dbReference>
<keyword evidence="9" id="KW-1185">Reference proteome</keyword>
<evidence type="ECO:0000259" key="7">
    <source>
        <dbReference type="Pfam" id="PF01171"/>
    </source>
</evidence>
<dbReference type="EMBL" id="FOSQ01000002">
    <property type="protein sequence ID" value="SFK40711.1"/>
    <property type="molecule type" value="Genomic_DNA"/>
</dbReference>
<dbReference type="InterPro" id="IPR012795">
    <property type="entry name" value="tRNA_Ile_lys_synt_N"/>
</dbReference>
<dbReference type="CDD" id="cd01992">
    <property type="entry name" value="TilS_N"/>
    <property type="match status" value="1"/>
</dbReference>
<organism evidence="8 9">
    <name type="scientific">Falsiroseomonas stagni DSM 19981</name>
    <dbReference type="NCBI Taxonomy" id="1123062"/>
    <lineage>
        <taxon>Bacteria</taxon>
        <taxon>Pseudomonadati</taxon>
        <taxon>Pseudomonadota</taxon>
        <taxon>Alphaproteobacteria</taxon>
        <taxon>Acetobacterales</taxon>
        <taxon>Roseomonadaceae</taxon>
        <taxon>Falsiroseomonas</taxon>
    </lineage>
</organism>
<dbReference type="SUPFAM" id="SSF52402">
    <property type="entry name" value="Adenine nucleotide alpha hydrolases-like"/>
    <property type="match status" value="1"/>
</dbReference>
<dbReference type="GO" id="GO:0005737">
    <property type="term" value="C:cytoplasm"/>
    <property type="evidence" value="ECO:0007669"/>
    <property type="project" value="UniProtKB-SubCell"/>
</dbReference>
<comment type="similarity">
    <text evidence="6">Belongs to the tRNA(Ile)-lysidine synthase family.</text>
</comment>
<name>A0A1I3ZAI8_9PROT</name>
<dbReference type="EC" id="6.3.4.19" evidence="6"/>
<comment type="caution">
    <text evidence="6">Lacks conserved residue(s) required for the propagation of feature annotation.</text>
</comment>
<gene>
    <name evidence="6" type="primary">tilS</name>
    <name evidence="8" type="ORF">SAMN02745775_102316</name>
</gene>
<dbReference type="AlphaFoldDB" id="A0A1I3ZAI8"/>
<dbReference type="Pfam" id="PF01171">
    <property type="entry name" value="ATP_bind_3"/>
    <property type="match status" value="1"/>
</dbReference>
<keyword evidence="4" id="KW-0067">ATP-binding</keyword>
<keyword evidence="3" id="KW-0547">Nucleotide-binding</keyword>
<protein>
    <recommendedName>
        <fullName evidence="6">tRNA(Ile)-lysidine synthase</fullName>
        <ecNumber evidence="6">6.3.4.19</ecNumber>
    </recommendedName>
    <alternativeName>
        <fullName evidence="6">tRNA(Ile)-2-lysyl-cytidine synthase</fullName>
    </alternativeName>
    <alternativeName>
        <fullName evidence="6">tRNA(Ile)-lysidine synthetase</fullName>
    </alternativeName>
</protein>
<evidence type="ECO:0000256" key="6">
    <source>
        <dbReference type="HAMAP-Rule" id="MF_01161"/>
    </source>
</evidence>
<feature type="domain" description="tRNA(Ile)-lysidine/2-thiocytidine synthase N-terminal" evidence="7">
    <location>
        <begin position="28"/>
        <end position="205"/>
    </location>
</feature>
<evidence type="ECO:0000256" key="4">
    <source>
        <dbReference type="ARBA" id="ARBA00022840"/>
    </source>
</evidence>
<dbReference type="STRING" id="1123062.SAMN02745775_102316"/>
<keyword evidence="1 6" id="KW-0436">Ligase</keyword>
<reference evidence="8 9" key="1">
    <citation type="submission" date="2016-10" db="EMBL/GenBank/DDBJ databases">
        <authorList>
            <person name="de Groot N.N."/>
        </authorList>
    </citation>
    <scope>NUCLEOTIDE SEQUENCE [LARGE SCALE GENOMIC DNA]</scope>
    <source>
        <strain evidence="8 9">DSM 19981</strain>
    </source>
</reference>
<keyword evidence="6" id="KW-0963">Cytoplasm</keyword>
<dbReference type="PANTHER" id="PTHR43033:SF5">
    <property type="entry name" value="TRNA(ILE)-LYSIDINE SYNTHETASE"/>
    <property type="match status" value="1"/>
</dbReference>
<dbReference type="GO" id="GO:0005524">
    <property type="term" value="F:ATP binding"/>
    <property type="evidence" value="ECO:0007669"/>
    <property type="project" value="UniProtKB-KW"/>
</dbReference>
<comment type="function">
    <text evidence="6">Ligates lysine onto the cytidine present at position 34 of the AUA codon-specific tRNA(Ile) that contains the anticodon CAU, in an ATP-dependent manner. Cytidine is converted to lysidine, thus changing the amino acid specificity of the tRNA from methionine to isoleucine.</text>
</comment>
<dbReference type="Gene3D" id="3.40.50.620">
    <property type="entry name" value="HUPs"/>
    <property type="match status" value="1"/>
</dbReference>
<keyword evidence="2 6" id="KW-0819">tRNA processing</keyword>
<dbReference type="OrthoDB" id="9807403at2"/>
<accession>A0A1I3ZAI8</accession>
<evidence type="ECO:0000313" key="8">
    <source>
        <dbReference type="EMBL" id="SFK40711.1"/>
    </source>
</evidence>
<dbReference type="GO" id="GO:0032267">
    <property type="term" value="F:tRNA(Ile)-lysidine synthase activity"/>
    <property type="evidence" value="ECO:0007669"/>
    <property type="project" value="UniProtKB-EC"/>
</dbReference>
<comment type="catalytic activity">
    <reaction evidence="5 6">
        <text>cytidine(34) in tRNA(Ile2) + L-lysine + ATP = lysidine(34) in tRNA(Ile2) + AMP + diphosphate + H(+)</text>
        <dbReference type="Rhea" id="RHEA:43744"/>
        <dbReference type="Rhea" id="RHEA-COMP:10625"/>
        <dbReference type="Rhea" id="RHEA-COMP:10670"/>
        <dbReference type="ChEBI" id="CHEBI:15378"/>
        <dbReference type="ChEBI" id="CHEBI:30616"/>
        <dbReference type="ChEBI" id="CHEBI:32551"/>
        <dbReference type="ChEBI" id="CHEBI:33019"/>
        <dbReference type="ChEBI" id="CHEBI:82748"/>
        <dbReference type="ChEBI" id="CHEBI:83665"/>
        <dbReference type="ChEBI" id="CHEBI:456215"/>
        <dbReference type="EC" id="6.3.4.19"/>
    </reaction>
</comment>
<evidence type="ECO:0000256" key="1">
    <source>
        <dbReference type="ARBA" id="ARBA00022598"/>
    </source>
</evidence>
<dbReference type="InterPro" id="IPR014729">
    <property type="entry name" value="Rossmann-like_a/b/a_fold"/>
</dbReference>
<dbReference type="GO" id="GO:0006400">
    <property type="term" value="P:tRNA modification"/>
    <property type="evidence" value="ECO:0007669"/>
    <property type="project" value="UniProtKB-UniRule"/>
</dbReference>
<proteinExistence type="inferred from homology"/>
<evidence type="ECO:0000256" key="2">
    <source>
        <dbReference type="ARBA" id="ARBA00022694"/>
    </source>
</evidence>
<dbReference type="PANTHER" id="PTHR43033">
    <property type="entry name" value="TRNA(ILE)-LYSIDINE SYNTHASE-RELATED"/>
    <property type="match status" value="1"/>
</dbReference>
<dbReference type="HAMAP" id="MF_01161">
    <property type="entry name" value="tRNA_Ile_lys_synt"/>
    <property type="match status" value="1"/>
</dbReference>
<comment type="subcellular location">
    <subcellularLocation>
        <location evidence="6">Cytoplasm</location>
    </subcellularLocation>
</comment>
<dbReference type="InterPro" id="IPR011063">
    <property type="entry name" value="TilS/TtcA_N"/>
</dbReference>
<evidence type="ECO:0000256" key="3">
    <source>
        <dbReference type="ARBA" id="ARBA00022741"/>
    </source>
</evidence>
<evidence type="ECO:0000313" key="9">
    <source>
        <dbReference type="Proteomes" id="UP000199473"/>
    </source>
</evidence>
<evidence type="ECO:0000256" key="5">
    <source>
        <dbReference type="ARBA" id="ARBA00048539"/>
    </source>
</evidence>
<dbReference type="InterPro" id="IPR012094">
    <property type="entry name" value="tRNA_Ile_lys_synt"/>
</dbReference>
<sequence>MDGPGAIGASDFDELMAPLGPFGVAPVIVAGVSGGPHSLALALLLARWAGARGGRVVAGIVDHGLRADSAAEAARVAGWMTARGIEARVVALGLAAGPGAQERAREGRMAALLRVAASLGAPWLALGQHRGDQAETVLLRGFAGSGPAGLAGMAAARSAGAALVIRPLLGQAPARLEAVAAAAGLAPIRDPSNENPGFTRVRLRAALADPGGEGPAIEALAAAAAAFGQRRVAAEAAVAARIARAVRLHPEGFVRLDLGLLGRDGVAAAALAALVRVVSGAAFAPPVAAAAGLLARGAGTLGGARLMRGGLLLREEAAMAPPVPAVPGARWDGRFLLEGVPPAGCMIGPLGAAGLPLPAWLPASVARTMPAIRRDTVLVVAPGLSYPPYGAQPSCRLRFAPAGGACA</sequence>